<dbReference type="KEGG" id="kpin:30176213"/>
<reference evidence="2" key="1">
    <citation type="submission" date="2013-07" db="EMBL/GenBank/DDBJ databases">
        <title>The Genome Sequence of Cryptococcus pinus CBS10737.</title>
        <authorList>
            <consortium name="The Broad Institute Genome Sequencing Platform"/>
            <person name="Cuomo C."/>
            <person name="Litvintseva A."/>
            <person name="Chen Y."/>
            <person name="Heitman J."/>
            <person name="Sun S."/>
            <person name="Springer D."/>
            <person name="Dromer F."/>
            <person name="Young S.K."/>
            <person name="Zeng Q."/>
            <person name="Gargeya S."/>
            <person name="Fitzgerald M."/>
            <person name="Abouelleil A."/>
            <person name="Alvarado L."/>
            <person name="Berlin A.M."/>
            <person name="Chapman S.B."/>
            <person name="Dewar J."/>
            <person name="Goldberg J."/>
            <person name="Griggs A."/>
            <person name="Gujja S."/>
            <person name="Hansen M."/>
            <person name="Howarth C."/>
            <person name="Imamovic A."/>
            <person name="Larimer J."/>
            <person name="McCowan C."/>
            <person name="Murphy C."/>
            <person name="Pearson M."/>
            <person name="Priest M."/>
            <person name="Roberts A."/>
            <person name="Saif S."/>
            <person name="Shea T."/>
            <person name="Sykes S."/>
            <person name="Wortman J."/>
            <person name="Nusbaum C."/>
            <person name="Birren B."/>
        </authorList>
    </citation>
    <scope>NUCLEOTIDE SEQUENCE [LARGE SCALE GENOMIC DNA]</scope>
    <source>
        <strain evidence="2">CBS 10737</strain>
    </source>
</reference>
<organism evidence="2">
    <name type="scientific">Kwoniella pini CBS 10737</name>
    <dbReference type="NCBI Taxonomy" id="1296096"/>
    <lineage>
        <taxon>Eukaryota</taxon>
        <taxon>Fungi</taxon>
        <taxon>Dikarya</taxon>
        <taxon>Basidiomycota</taxon>
        <taxon>Agaricomycotina</taxon>
        <taxon>Tremellomycetes</taxon>
        <taxon>Tremellales</taxon>
        <taxon>Cryptococcaceae</taxon>
        <taxon>Kwoniella</taxon>
    </lineage>
</organism>
<reference evidence="3" key="4">
    <citation type="submission" date="2024-02" db="EMBL/GenBank/DDBJ databases">
        <title>Comparative genomics of Cryptococcus and Kwoniella reveals pathogenesis evolution and contrasting modes of karyotype evolution via chromosome fusion or intercentromeric recombination.</title>
        <authorList>
            <person name="Coelho M.A."/>
            <person name="David-Palma M."/>
            <person name="Shea T."/>
            <person name="Bowers K."/>
            <person name="McGinley-Smith S."/>
            <person name="Mohammad A.W."/>
            <person name="Gnirke A."/>
            <person name="Yurkov A.M."/>
            <person name="Nowrousian M."/>
            <person name="Sun S."/>
            <person name="Cuomo C.A."/>
            <person name="Heitman J."/>
        </authorList>
    </citation>
    <scope>NUCLEOTIDE SEQUENCE</scope>
    <source>
        <strain evidence="3">CBS 10737</strain>
    </source>
</reference>
<name>A0A1B9HSD4_9TREE</name>
<dbReference type="OrthoDB" id="2564771at2759"/>
<keyword evidence="4" id="KW-1185">Reference proteome</keyword>
<reference evidence="2" key="3">
    <citation type="submission" date="2016-07" db="EMBL/GenBank/DDBJ databases">
        <title>Evolution of pathogenesis and genome organization in the Tremellales.</title>
        <authorList>
            <person name="Cuomo C."/>
            <person name="Litvintseva A."/>
            <person name="Heitman J."/>
            <person name="Chen Y."/>
            <person name="Sun S."/>
            <person name="Springer D."/>
            <person name="Dromer F."/>
            <person name="Young S."/>
            <person name="Zeng Q."/>
            <person name="Chapman S."/>
            <person name="Gujja S."/>
            <person name="Saif S."/>
            <person name="Birren B."/>
        </authorList>
    </citation>
    <scope>NUCLEOTIDE SEQUENCE</scope>
    <source>
        <strain evidence="2">CBS 10737</strain>
    </source>
</reference>
<evidence type="ECO:0000313" key="3">
    <source>
        <dbReference type="EMBL" id="WWC66129.1"/>
    </source>
</evidence>
<gene>
    <name evidence="2" type="ORF">I206_07844</name>
    <name evidence="3" type="ORF">I206_100029</name>
</gene>
<reference evidence="3" key="2">
    <citation type="submission" date="2013-07" db="EMBL/GenBank/DDBJ databases">
        <authorList>
            <consortium name="The Broad Institute Genome Sequencing Platform"/>
            <person name="Cuomo C."/>
            <person name="Litvintseva A."/>
            <person name="Chen Y."/>
            <person name="Heitman J."/>
            <person name="Sun S."/>
            <person name="Springer D."/>
            <person name="Dromer F."/>
            <person name="Young S.K."/>
            <person name="Zeng Q."/>
            <person name="Gargeya S."/>
            <person name="Fitzgerald M."/>
            <person name="Abouelleil A."/>
            <person name="Alvarado L."/>
            <person name="Berlin A.M."/>
            <person name="Chapman S.B."/>
            <person name="Dewar J."/>
            <person name="Goldberg J."/>
            <person name="Griggs A."/>
            <person name="Gujja S."/>
            <person name="Hansen M."/>
            <person name="Howarth C."/>
            <person name="Imamovic A."/>
            <person name="Larimer J."/>
            <person name="McCowan C."/>
            <person name="Murphy C."/>
            <person name="Pearson M."/>
            <person name="Priest M."/>
            <person name="Roberts A."/>
            <person name="Saif S."/>
            <person name="Shea T."/>
            <person name="Sykes S."/>
            <person name="Wortman J."/>
            <person name="Nusbaum C."/>
            <person name="Birren B."/>
        </authorList>
    </citation>
    <scope>NUCLEOTIDE SEQUENCE</scope>
    <source>
        <strain evidence="3">CBS 10737</strain>
    </source>
</reference>
<proteinExistence type="predicted"/>
<dbReference type="Proteomes" id="UP000094020">
    <property type="component" value="Chromosome 1"/>
</dbReference>
<evidence type="ECO:0000313" key="2">
    <source>
        <dbReference type="EMBL" id="OCF46174.1"/>
    </source>
</evidence>
<dbReference type="AlphaFoldDB" id="A0A1B9HSD4"/>
<evidence type="ECO:0000313" key="4">
    <source>
        <dbReference type="Proteomes" id="UP000094020"/>
    </source>
</evidence>
<protein>
    <submittedName>
        <fullName evidence="2">Uncharacterized protein</fullName>
    </submittedName>
</protein>
<dbReference type="GeneID" id="30176213"/>
<dbReference type="EMBL" id="KV700119">
    <property type="protein sequence ID" value="OCF46174.1"/>
    <property type="molecule type" value="Genomic_DNA"/>
</dbReference>
<accession>A0A1B9HSD4</accession>
<dbReference type="RefSeq" id="XP_019007393.1">
    <property type="nucleotide sequence ID" value="XM_019159529.1"/>
</dbReference>
<evidence type="ECO:0000256" key="1">
    <source>
        <dbReference type="SAM" id="MobiDB-lite"/>
    </source>
</evidence>
<dbReference type="EMBL" id="CP144519">
    <property type="protein sequence ID" value="WWC66129.1"/>
    <property type="molecule type" value="Genomic_DNA"/>
</dbReference>
<feature type="region of interest" description="Disordered" evidence="1">
    <location>
        <begin position="245"/>
        <end position="268"/>
    </location>
</feature>
<sequence>MPEYLENFGEPLYFSSIFEEEQDISQIDNQYVSPSPEPLNSSDQIFKSYPLSQALFQTIYNKGYTAGSTSSVSQQLTHWFKIHSDSIILITMLALTTGKMALSKRPSKSIKLLKSNTTKQIRSIGNTIPNLIKLSENSKSYTTKSSSSTNEIIEYDKIFEKLKKDLLISSSQNKFQPEPEHESEPEENIKTLSDKALIGFKEKGQTKFSGNTAKDIFYAMKKMKEMNLAGLNSHKIVIEYNSDGTKETKLEPKESEEDLNDSSIPSTYYKDPEVEIDAEDMAGEEELLSEIEEKGLSSIMALKKIWSKIEFQVVEWDETKGELIMNIFDPEKPDNLIHEGLKVHATFHDGIPTSIFHNGLIFEIEETQKDLIDGASIWKFSRLVEDVASKVTEVEREEEVNEPNLFDDIILSDRAKNAHIFEKSVPNTDVMSLIEAIGNEQKVEFWFDEKIGNSIAIGRTGKKENWKMRLAIYDLYEEPQWSEFTASVYFNGYPKTITLEELPEHPIPIVVCDEGQYVVRGREEDNAV</sequence>